<name>A0A367EKF6_9ACTN</name>
<dbReference type="OrthoDB" id="9764897at2"/>
<reference evidence="2 3" key="1">
    <citation type="submission" date="2018-06" db="EMBL/GenBank/DDBJ databases">
        <title>Streptomyces reniochalinae sp. nov. and Streptomyces diacarnus sp. nov. from marine sponges.</title>
        <authorList>
            <person name="Li L."/>
        </authorList>
    </citation>
    <scope>NUCLEOTIDE SEQUENCE [LARGE SCALE GENOMIC DNA]</scope>
    <source>
        <strain evidence="2 3">LHW50302</strain>
    </source>
</reference>
<dbReference type="PROSITE" id="PS51462">
    <property type="entry name" value="NUDIX"/>
    <property type="match status" value="1"/>
</dbReference>
<keyword evidence="3" id="KW-1185">Reference proteome</keyword>
<dbReference type="Gene3D" id="3.90.79.10">
    <property type="entry name" value="Nucleoside Triphosphate Pyrophosphohydrolase"/>
    <property type="match status" value="1"/>
</dbReference>
<comment type="caution">
    <text evidence="2">The sequence shown here is derived from an EMBL/GenBank/DDBJ whole genome shotgun (WGS) entry which is preliminary data.</text>
</comment>
<protein>
    <submittedName>
        <fullName evidence="2">NUDIX hydrolase</fullName>
    </submittedName>
</protein>
<gene>
    <name evidence="2" type="ORF">DQ392_17695</name>
</gene>
<evidence type="ECO:0000313" key="3">
    <source>
        <dbReference type="Proteomes" id="UP000253507"/>
    </source>
</evidence>
<evidence type="ECO:0000259" key="1">
    <source>
        <dbReference type="PROSITE" id="PS51462"/>
    </source>
</evidence>
<dbReference type="SUPFAM" id="SSF55811">
    <property type="entry name" value="Nudix"/>
    <property type="match status" value="1"/>
</dbReference>
<sequence>MSGTWLPPEQYVATLPKATIYGCFYATDQDDRPIQLRSAHDPAVWQWPGGNLDDPDETPWGCAVRECMEETGLRIAEVPRLLAVHFLPPLGGWTTHKIGFVFDGGQLDHRQIDRIVLDPDEHIEVAIRPLEEWRTQMSAFAFRRLAAVAEARRSGSVCYLEQPPTS</sequence>
<dbReference type="InterPro" id="IPR000086">
    <property type="entry name" value="NUDIX_hydrolase_dom"/>
</dbReference>
<evidence type="ECO:0000313" key="2">
    <source>
        <dbReference type="EMBL" id="RCG17670.1"/>
    </source>
</evidence>
<dbReference type="Pfam" id="PF00293">
    <property type="entry name" value="NUDIX"/>
    <property type="match status" value="1"/>
</dbReference>
<keyword evidence="2" id="KW-0378">Hydrolase</keyword>
<organism evidence="2 3">
    <name type="scientific">Streptomyces reniochalinae</name>
    <dbReference type="NCBI Taxonomy" id="2250578"/>
    <lineage>
        <taxon>Bacteria</taxon>
        <taxon>Bacillati</taxon>
        <taxon>Actinomycetota</taxon>
        <taxon>Actinomycetes</taxon>
        <taxon>Kitasatosporales</taxon>
        <taxon>Streptomycetaceae</taxon>
        <taxon>Streptomyces</taxon>
    </lineage>
</organism>
<dbReference type="InterPro" id="IPR015797">
    <property type="entry name" value="NUDIX_hydrolase-like_dom_sf"/>
</dbReference>
<proteinExistence type="predicted"/>
<dbReference type="AlphaFoldDB" id="A0A367EKF6"/>
<dbReference type="EMBL" id="QOIM01000036">
    <property type="protein sequence ID" value="RCG17670.1"/>
    <property type="molecule type" value="Genomic_DNA"/>
</dbReference>
<dbReference type="Proteomes" id="UP000253507">
    <property type="component" value="Unassembled WGS sequence"/>
</dbReference>
<dbReference type="GO" id="GO:0016787">
    <property type="term" value="F:hydrolase activity"/>
    <property type="evidence" value="ECO:0007669"/>
    <property type="project" value="UniProtKB-KW"/>
</dbReference>
<feature type="domain" description="Nudix hydrolase" evidence="1">
    <location>
        <begin position="16"/>
        <end position="150"/>
    </location>
</feature>
<accession>A0A367EKF6</accession>
<dbReference type="RefSeq" id="WP_114016580.1">
    <property type="nucleotide sequence ID" value="NZ_QOIM01000036.1"/>
</dbReference>